<gene>
    <name evidence="4" type="ORF">DGYR_LOCUS11047</name>
</gene>
<feature type="region of interest" description="Disordered" evidence="1">
    <location>
        <begin position="586"/>
        <end position="614"/>
    </location>
</feature>
<comment type="caution">
    <text evidence="4">The sequence shown here is derived from an EMBL/GenBank/DDBJ whole genome shotgun (WGS) entry which is preliminary data.</text>
</comment>
<dbReference type="Pfam" id="PF00373">
    <property type="entry name" value="FERM_M"/>
    <property type="match status" value="2"/>
</dbReference>
<feature type="domain" description="FERM" evidence="2">
    <location>
        <begin position="217"/>
        <end position="535"/>
    </location>
</feature>
<dbReference type="PROSITE" id="PS50057">
    <property type="entry name" value="FERM_3"/>
    <property type="match status" value="2"/>
</dbReference>
<dbReference type="InterPro" id="IPR000299">
    <property type="entry name" value="FERM_domain"/>
</dbReference>
<feature type="compositionally biased region" description="Polar residues" evidence="1">
    <location>
        <begin position="604"/>
        <end position="614"/>
    </location>
</feature>
<evidence type="ECO:0000259" key="3">
    <source>
        <dbReference type="PROSITE" id="PS51016"/>
    </source>
</evidence>
<dbReference type="InterPro" id="IPR029071">
    <property type="entry name" value="Ubiquitin-like_domsf"/>
</dbReference>
<dbReference type="InterPro" id="IPR011993">
    <property type="entry name" value="PH-like_dom_sf"/>
</dbReference>
<keyword evidence="5" id="KW-1185">Reference proteome</keyword>
<dbReference type="SMART" id="SM00295">
    <property type="entry name" value="B41"/>
    <property type="match status" value="2"/>
</dbReference>
<sequence>MTATFLHVPSSQKANKTFLDFAERFFNVHVANSSSPITKTVSAVRRKSTSDIVAIRDMVRYTKQATISTSLIHFKSEQIINLACSAFKDICKIVRGETRPDQEDYILRSIFEQCFKYDELTDEIFCQLARQTNGCPIDDYLIKTWDIFAITSSVLRPSATLLEYLKNYVSAACKAPGKIGEYAKIIKRCLGKERIRPKRTIGPSTLEVESIRNLQPLLLKVHFYDGKTKALALDYTDTVLNTIKKIREKINLKSLEGWALYEEKVIDHHQRHLQDDEFITEIVGAWQQQGSAASSKTASPVYQLSLTNASHRLIFAKRIITTIPDIDCDPVELHFLYSQAVYHTVDDDEYQLPSSTCIQLAGLHAQVLHGDYEEENIFRYTEVDSFLCKRVLDSEARNWPLEISLAHKKFGNGKKKHEAQIRYLSLASQFPLFGSNHFLAYYKGYWILGLEILIAVNKDGIKFISLQQTEMFQDIAYMELESVIGDTDNRTITFLLKNCVAGKQKCFVFELNELKGVCQLIDTFLPNLIVWEKSFQDNKSEYDWLKLNEETDLCRKKLVQTGTARLVRESGIGFFRSAIRRLSRRSSEKLPTMQDSPKKDESPVRNSDSNQNDILPTKRDCWTFTKNPLRQSITKLDGDLEEEALQIFTWLLMYSGIESASALEDNEPFSLVQKILSEIMQNHHLCNELYLQLIKQTMTNNPESFSKVLSKFWHCLIALICVRTPANDLIEEYLRLHLQRCSIHKHLEEGRFASFASICLSRTKHSYRLRKNVPSKAELKAIASRKQMELRVFLQDGHQLVFGFFSDETVDQLIRKITSRTGMRPDAEGLGLYASIESNGSREEKYLLPSEIMADMMCEFEGWMKTIRSSSVRLSLKKRIFIEPYANLDDPVEIDMLYHQSVTDVFEKKIPLTQEDAIRLCALRAQTECGDYQHFSTGSYNSVTRILPRPIRDLIDAQDIAKLHMELVGLGPQQANEAFLRVLQDWPLYGAKLFGVKQTTLEDIPKKLWFGVGQIGVHLMEQEGQKIYATYPYKFILAINSTEKDEITFSVTVGSKTKLILIITTEKDEILQMISSYKETLLTRKSR</sequence>
<dbReference type="InterPro" id="IPR038185">
    <property type="entry name" value="MyTH4_dom_sf"/>
</dbReference>
<dbReference type="InterPro" id="IPR000857">
    <property type="entry name" value="MyTH4_dom"/>
</dbReference>
<dbReference type="InterPro" id="IPR035963">
    <property type="entry name" value="FERM_2"/>
</dbReference>
<dbReference type="PANTHER" id="PTHR46049:SF3">
    <property type="entry name" value="MYOSIN VIIA"/>
    <property type="match status" value="1"/>
</dbReference>
<organism evidence="4 5">
    <name type="scientific">Dimorphilus gyrociliatus</name>
    <dbReference type="NCBI Taxonomy" id="2664684"/>
    <lineage>
        <taxon>Eukaryota</taxon>
        <taxon>Metazoa</taxon>
        <taxon>Spiralia</taxon>
        <taxon>Lophotrochozoa</taxon>
        <taxon>Annelida</taxon>
        <taxon>Polychaeta</taxon>
        <taxon>Polychaeta incertae sedis</taxon>
        <taxon>Dinophilidae</taxon>
        <taxon>Dimorphilus</taxon>
    </lineage>
</organism>
<dbReference type="Gene3D" id="1.25.40.530">
    <property type="entry name" value="MyTH4 domain"/>
    <property type="match status" value="2"/>
</dbReference>
<dbReference type="Proteomes" id="UP000549394">
    <property type="component" value="Unassembled WGS sequence"/>
</dbReference>
<dbReference type="InterPro" id="IPR014352">
    <property type="entry name" value="FERM/acyl-CoA-bd_prot_sf"/>
</dbReference>
<evidence type="ECO:0000256" key="1">
    <source>
        <dbReference type="SAM" id="MobiDB-lite"/>
    </source>
</evidence>
<dbReference type="CDD" id="cd14473">
    <property type="entry name" value="FERM_B-lobe"/>
    <property type="match status" value="2"/>
</dbReference>
<dbReference type="SUPFAM" id="SSF54236">
    <property type="entry name" value="Ubiquitin-like"/>
    <property type="match status" value="1"/>
</dbReference>
<dbReference type="Gene3D" id="2.30.29.30">
    <property type="entry name" value="Pleckstrin-homology domain (PH domain)/Phosphotyrosine-binding domain (PTB)"/>
    <property type="match status" value="2"/>
</dbReference>
<protein>
    <submittedName>
        <fullName evidence="4">DgyrCDS11719</fullName>
    </submittedName>
</protein>
<accession>A0A7I8W554</accession>
<dbReference type="GO" id="GO:0005856">
    <property type="term" value="C:cytoskeleton"/>
    <property type="evidence" value="ECO:0007669"/>
    <property type="project" value="InterPro"/>
</dbReference>
<reference evidence="4 5" key="1">
    <citation type="submission" date="2020-08" db="EMBL/GenBank/DDBJ databases">
        <authorList>
            <person name="Hejnol A."/>
        </authorList>
    </citation>
    <scope>NUCLEOTIDE SEQUENCE [LARGE SCALE GENOMIC DNA]</scope>
</reference>
<dbReference type="EMBL" id="CAJFCJ010000019">
    <property type="protein sequence ID" value="CAD5123361.1"/>
    <property type="molecule type" value="Genomic_DNA"/>
</dbReference>
<dbReference type="InterPro" id="IPR019749">
    <property type="entry name" value="Band_41_domain"/>
</dbReference>
<evidence type="ECO:0000313" key="5">
    <source>
        <dbReference type="Proteomes" id="UP000549394"/>
    </source>
</evidence>
<dbReference type="SUPFAM" id="SSF47031">
    <property type="entry name" value="Second domain of FERM"/>
    <property type="match status" value="2"/>
</dbReference>
<dbReference type="Gene3D" id="3.10.20.90">
    <property type="entry name" value="Phosphatidylinositol 3-kinase Catalytic Subunit, Chain A, domain 1"/>
    <property type="match status" value="2"/>
</dbReference>
<feature type="domain" description="FERM" evidence="2">
    <location>
        <begin position="788"/>
        <end position="1085"/>
    </location>
</feature>
<dbReference type="AlphaFoldDB" id="A0A7I8W554"/>
<evidence type="ECO:0000259" key="2">
    <source>
        <dbReference type="PROSITE" id="PS50057"/>
    </source>
</evidence>
<evidence type="ECO:0000313" key="4">
    <source>
        <dbReference type="EMBL" id="CAD5123361.1"/>
    </source>
</evidence>
<dbReference type="SMART" id="SM00139">
    <property type="entry name" value="MyTH4"/>
    <property type="match status" value="2"/>
</dbReference>
<feature type="domain" description="MyTH4" evidence="3">
    <location>
        <begin position="62"/>
        <end position="212"/>
    </location>
</feature>
<proteinExistence type="predicted"/>
<dbReference type="Pfam" id="PF21989">
    <property type="entry name" value="RA_2"/>
    <property type="match status" value="2"/>
</dbReference>
<dbReference type="Gene3D" id="1.20.80.10">
    <property type="match status" value="2"/>
</dbReference>
<feature type="domain" description="MyTH4" evidence="3">
    <location>
        <begin position="624"/>
        <end position="783"/>
    </location>
</feature>
<name>A0A7I8W554_9ANNE</name>
<dbReference type="PANTHER" id="PTHR46049">
    <property type="entry name" value="AGAP003327-PA"/>
    <property type="match status" value="1"/>
</dbReference>
<dbReference type="InterPro" id="IPR019748">
    <property type="entry name" value="FERM_central"/>
</dbReference>
<dbReference type="Pfam" id="PF00784">
    <property type="entry name" value="MyTH4"/>
    <property type="match status" value="2"/>
</dbReference>
<dbReference type="InterPro" id="IPR051724">
    <property type="entry name" value="Actin_motor_Myosin"/>
</dbReference>
<dbReference type="OrthoDB" id="312459at2759"/>
<dbReference type="PROSITE" id="PS51016">
    <property type="entry name" value="MYTH4"/>
    <property type="match status" value="2"/>
</dbReference>